<name>D3RY90_FERPA</name>
<dbReference type="InterPro" id="IPR002869">
    <property type="entry name" value="Pyrv_flavodox_OxRed_cen"/>
</dbReference>
<dbReference type="RefSeq" id="WP_012965796.1">
    <property type="nucleotide sequence ID" value="NC_013849.1"/>
</dbReference>
<dbReference type="CDD" id="cd07034">
    <property type="entry name" value="TPP_PYR_PFOR_IOR-alpha_like"/>
    <property type="match status" value="1"/>
</dbReference>
<dbReference type="Gene3D" id="3.40.920.10">
    <property type="entry name" value="Pyruvate-ferredoxin oxidoreductase, PFOR, domain III"/>
    <property type="match status" value="1"/>
</dbReference>
<dbReference type="OrthoDB" id="31112at2157"/>
<keyword evidence="2" id="KW-0175">Coiled coil</keyword>
<dbReference type="SUPFAM" id="SSF52922">
    <property type="entry name" value="TK C-terminal domain-like"/>
    <property type="match status" value="1"/>
</dbReference>
<dbReference type="eggNOG" id="arCOG01606">
    <property type="taxonomic scope" value="Archaea"/>
</dbReference>
<dbReference type="KEGG" id="fpl:Ferp_1299"/>
<dbReference type="SUPFAM" id="SSF53323">
    <property type="entry name" value="Pyruvate-ferredoxin oxidoreductase, PFOR, domain III"/>
    <property type="match status" value="1"/>
</dbReference>
<dbReference type="Pfam" id="PF01558">
    <property type="entry name" value="POR"/>
    <property type="match status" value="1"/>
</dbReference>
<dbReference type="PANTHER" id="PTHR32154">
    <property type="entry name" value="PYRUVATE-FLAVODOXIN OXIDOREDUCTASE-RELATED"/>
    <property type="match status" value="1"/>
</dbReference>
<dbReference type="EMBL" id="CP001899">
    <property type="protein sequence ID" value="ADC65453.1"/>
    <property type="molecule type" value="Genomic_DNA"/>
</dbReference>
<reference evidence="5 6" key="2">
    <citation type="journal article" date="2011" name="Stand. Genomic Sci.">
        <title>Complete genome sequence of Ferroglobus placidus AEDII12DO.</title>
        <authorList>
            <person name="Anderson I."/>
            <person name="Risso C."/>
            <person name="Holmes D."/>
            <person name="Lucas S."/>
            <person name="Copeland A."/>
            <person name="Lapidus A."/>
            <person name="Cheng J.F."/>
            <person name="Bruce D."/>
            <person name="Goodwin L."/>
            <person name="Pitluck S."/>
            <person name="Saunders E."/>
            <person name="Brettin T."/>
            <person name="Detter J.C."/>
            <person name="Han C."/>
            <person name="Tapia R."/>
            <person name="Larimer F."/>
            <person name="Land M."/>
            <person name="Hauser L."/>
            <person name="Woyke T."/>
            <person name="Lovley D."/>
            <person name="Kyrpides N."/>
            <person name="Ivanova N."/>
        </authorList>
    </citation>
    <scope>NUCLEOTIDE SEQUENCE [LARGE SCALE GENOMIC DNA]</scope>
    <source>
        <strain evidence="6">DSM 10642 / AEDII12DO</strain>
    </source>
</reference>
<reference evidence="6" key="1">
    <citation type="submission" date="2010-02" db="EMBL/GenBank/DDBJ databases">
        <title>Complete sequence of Ferroglobus placidus DSM 10642.</title>
        <authorList>
            <consortium name="US DOE Joint Genome Institute"/>
            <person name="Lucas S."/>
            <person name="Copeland A."/>
            <person name="Lapidus A."/>
            <person name="Cheng J.-F."/>
            <person name="Bruce D."/>
            <person name="Goodwin L."/>
            <person name="Pitluck S."/>
            <person name="Saunders E."/>
            <person name="Brettin T."/>
            <person name="Detter J.C."/>
            <person name="Han C."/>
            <person name="Tapia R."/>
            <person name="Larimer F."/>
            <person name="Land M."/>
            <person name="Hauser L."/>
            <person name="Kyrpides N."/>
            <person name="Ivanova N."/>
            <person name="Holmes D."/>
            <person name="Lovley D."/>
            <person name="Kyrpides N."/>
            <person name="Anderson I.J."/>
            <person name="Woyke T."/>
        </authorList>
    </citation>
    <scope>NUCLEOTIDE SEQUENCE [LARGE SCALE GENOMIC DNA]</scope>
    <source>
        <strain evidence="6">DSM 10642 / AEDII12DO</strain>
    </source>
</reference>
<dbReference type="InterPro" id="IPR019752">
    <property type="entry name" value="Pyrv/ketoisovalerate_OxRed_cat"/>
</dbReference>
<sequence>MPDYNICFAGAAGDGIKEAGVLAAKLFSKLGYNAFVYQEYQSLIRGGHNASVVRFSERKIRSHRYYYDVLICLEDYVYDRHKDRLKGILIHDSKFNLDGKAVPMTEFVKEEQKPLFFRNAVALGVLAYVFGIDFEVLEDVFIESYGNKASDDIVLAEEGYNFAEENFERLEELEKIGEEKKVHSGNEMVALGMIKAGLERFYAYPMTPTSPILHFLVRREDVIAYQPESEIAAIMMAIGSAFAGKRAATATSGGGFALMTESISLAGMAEVPVLIVYGQRSAPSTGMATYTAQEDLYFALNPAHGEFPLIVASPIDCEDAYKLGAELLNLAWKFQTPAILLSDKHLLESYETVSYPKVKRERINIVRKSEGVFKRYEITRNGISPYAVPPAIVKANSNEHDEYGFTTDDAEIARKMYEKRMKKVKEIEKEVRNSYVEEGKGSETIVTWGSNYGAVREVAEELGFKVVAVRFLKPLDVPKIKENSYCVECNYQGLLAGMIEKEQGIKLRRILRWDGRPFTPEELKEVLK</sequence>
<feature type="domain" description="Pyruvate/ketoisovalerate oxidoreductase catalytic" evidence="3">
    <location>
        <begin position="12"/>
        <end position="161"/>
    </location>
</feature>
<dbReference type="GO" id="GO:0016903">
    <property type="term" value="F:oxidoreductase activity, acting on the aldehyde or oxo group of donors"/>
    <property type="evidence" value="ECO:0007669"/>
    <property type="project" value="InterPro"/>
</dbReference>
<evidence type="ECO:0000259" key="3">
    <source>
        <dbReference type="Pfam" id="PF01558"/>
    </source>
</evidence>
<dbReference type="GO" id="GO:0044272">
    <property type="term" value="P:sulfur compound biosynthetic process"/>
    <property type="evidence" value="ECO:0007669"/>
    <property type="project" value="UniProtKB-ARBA"/>
</dbReference>
<dbReference type="GeneID" id="8778812"/>
<keyword evidence="6" id="KW-1185">Reference proteome</keyword>
<dbReference type="Pfam" id="PF01855">
    <property type="entry name" value="POR_N"/>
    <property type="match status" value="1"/>
</dbReference>
<protein>
    <submittedName>
        <fullName evidence="5">Pyruvate flavodoxin/ferredoxin oxidoreductase domain protein</fullName>
    </submittedName>
</protein>
<gene>
    <name evidence="5" type="ordered locus">Ferp_1299</name>
</gene>
<dbReference type="Proteomes" id="UP000002613">
    <property type="component" value="Chromosome"/>
</dbReference>
<dbReference type="GO" id="GO:0006979">
    <property type="term" value="P:response to oxidative stress"/>
    <property type="evidence" value="ECO:0007669"/>
    <property type="project" value="TreeGrafter"/>
</dbReference>
<proteinExistence type="predicted"/>
<dbReference type="NCBIfam" id="TIGR03710">
    <property type="entry name" value="OAFO_sf"/>
    <property type="match status" value="1"/>
</dbReference>
<evidence type="ECO:0000259" key="4">
    <source>
        <dbReference type="Pfam" id="PF01855"/>
    </source>
</evidence>
<dbReference type="AlphaFoldDB" id="D3RY90"/>
<feature type="coiled-coil region" evidence="2">
    <location>
        <begin position="153"/>
        <end position="180"/>
    </location>
</feature>
<dbReference type="InterPro" id="IPR009014">
    <property type="entry name" value="Transketo_C/PFOR_II"/>
</dbReference>
<keyword evidence="1" id="KW-0560">Oxidoreductase</keyword>
<dbReference type="InterPro" id="IPR050722">
    <property type="entry name" value="Pyruvate:ferred/Flavod_OxRd"/>
</dbReference>
<dbReference type="Gene3D" id="3.40.50.920">
    <property type="match status" value="1"/>
</dbReference>
<dbReference type="Gene3D" id="3.40.50.970">
    <property type="match status" value="1"/>
</dbReference>
<evidence type="ECO:0000313" key="5">
    <source>
        <dbReference type="EMBL" id="ADC65453.1"/>
    </source>
</evidence>
<evidence type="ECO:0000256" key="1">
    <source>
        <dbReference type="ARBA" id="ARBA00023002"/>
    </source>
</evidence>
<keyword evidence="5" id="KW-0670">Pyruvate</keyword>
<dbReference type="PaxDb" id="589924-Ferp_1299"/>
<accession>D3RY90</accession>
<organism evidence="5 6">
    <name type="scientific">Ferroglobus placidus (strain DSM 10642 / AEDII12DO)</name>
    <dbReference type="NCBI Taxonomy" id="589924"/>
    <lineage>
        <taxon>Archaea</taxon>
        <taxon>Methanobacteriati</taxon>
        <taxon>Methanobacteriota</taxon>
        <taxon>Archaeoglobi</taxon>
        <taxon>Archaeoglobales</taxon>
        <taxon>Archaeoglobaceae</taxon>
        <taxon>Ferroglobus</taxon>
    </lineage>
</organism>
<dbReference type="HOGENOM" id="CLU_017038_1_0_2"/>
<dbReference type="InterPro" id="IPR002880">
    <property type="entry name" value="Pyrv_Fd/Flavodoxin_OxRdtase_N"/>
</dbReference>
<evidence type="ECO:0000256" key="2">
    <source>
        <dbReference type="SAM" id="Coils"/>
    </source>
</evidence>
<dbReference type="InterPro" id="IPR029061">
    <property type="entry name" value="THDP-binding"/>
</dbReference>
<dbReference type="GO" id="GO:0006082">
    <property type="term" value="P:organic acid metabolic process"/>
    <property type="evidence" value="ECO:0007669"/>
    <property type="project" value="UniProtKB-ARBA"/>
</dbReference>
<dbReference type="PANTHER" id="PTHR32154:SF20">
    <property type="entry name" value="2-OXOGLUTARATE OXIDOREDUCTASE SUBUNIT KORA"/>
    <property type="match status" value="1"/>
</dbReference>
<evidence type="ECO:0000313" key="6">
    <source>
        <dbReference type="Proteomes" id="UP000002613"/>
    </source>
</evidence>
<dbReference type="InterPro" id="IPR022367">
    <property type="entry name" value="2-oxoacid/accept_OxRdtase_asu"/>
</dbReference>
<feature type="domain" description="Pyruvate flavodoxin/ferredoxin oxidoreductase pyrimidine binding" evidence="4">
    <location>
        <begin position="192"/>
        <end position="418"/>
    </location>
</feature>
<dbReference type="STRING" id="589924.Ferp_1299"/>
<dbReference type="SUPFAM" id="SSF52518">
    <property type="entry name" value="Thiamin diphosphate-binding fold (THDP-binding)"/>
    <property type="match status" value="1"/>
</dbReference>